<name>A0ACB8UTH2_9EURO</name>
<organism evidence="1">
    <name type="scientific">Ophidiomyces ophidiicola</name>
    <dbReference type="NCBI Taxonomy" id="1387563"/>
    <lineage>
        <taxon>Eukaryota</taxon>
        <taxon>Fungi</taxon>
        <taxon>Dikarya</taxon>
        <taxon>Ascomycota</taxon>
        <taxon>Pezizomycotina</taxon>
        <taxon>Eurotiomycetes</taxon>
        <taxon>Eurotiomycetidae</taxon>
        <taxon>Onygenales</taxon>
        <taxon>Onygenaceae</taxon>
        <taxon>Ophidiomyces</taxon>
    </lineage>
</organism>
<proteinExistence type="predicted"/>
<sequence>MVKGNKRGREVEKESGQAGARGKVDNYPTKKVCLSLGKKIKEVESVTNCNISGKRPVRHYEERVSRDVFDGRLLQRLTRQRRTGDECQVRENGVHNLFPEVRTPIKKQLTLKRWHEGTHFDGLLKLAVLVESLSTTSLPPAALITPSPAAVPPPLLFTSSTAPSSPTRSVDPFVFRVFSCLAFRLVLEHFEKAFEKRPPRSANLDFDARVPIPFSVFPSSYRSDAVSETTHSRVEGEVKLTGAAASRVGREDTHHEGPLPAPRVHGNEEVDHRYSKTEYRPVRTQIREDYRVYEEAPPAARERYPEVDLAREQYYETKQERKGFQAQLDVTEHEYRRRTDPNYSVQYESVRPYPNETREVDASYDRVDEYTETYKPRPHVREVDYDSSSNRFDKTVEVIKERRTVHDTPTQRMGYYDDEGQYHSFRRGVERAADRILHPFHHHHHHHKEEMVSEDRPVRREAPRETVRVIQPRGGHPPGTITIPCHFIRIGDLLILQGRPCQVIRISVSAQTGQHRYLGVDLFTGQLHEESSFVSNPSPSVVVQSMLGPVYKTYRILDLRDDGHITAMTDTGDIKQGLRVIDQGGLFNRISDAFADGRGSVRALVINDGGRELVVDYKVIHGSRL</sequence>
<reference evidence="1" key="1">
    <citation type="journal article" date="2022" name="bioRxiv">
        <title>Population genetic analysis of Ophidiomyces ophidiicola, the causative agent of snake fungal disease, indicates recent introductions to the USA.</title>
        <authorList>
            <person name="Ladner J.T."/>
            <person name="Palmer J.M."/>
            <person name="Ettinger C.L."/>
            <person name="Stajich J.E."/>
            <person name="Farrell T.M."/>
            <person name="Glorioso B.M."/>
            <person name="Lawson B."/>
            <person name="Price S.J."/>
            <person name="Stengle A.G."/>
            <person name="Grear D.A."/>
            <person name="Lorch J.M."/>
        </authorList>
    </citation>
    <scope>NUCLEOTIDE SEQUENCE</scope>
    <source>
        <strain evidence="1">NWHC 24266-5</strain>
    </source>
</reference>
<comment type="caution">
    <text evidence="1">The sequence shown here is derived from an EMBL/GenBank/DDBJ whole genome shotgun (WGS) entry which is preliminary data.</text>
</comment>
<evidence type="ECO:0000313" key="1">
    <source>
        <dbReference type="EMBL" id="KAI2384822.1"/>
    </source>
</evidence>
<dbReference type="EMBL" id="JALBCA010000067">
    <property type="protein sequence ID" value="KAI2384822.1"/>
    <property type="molecule type" value="Genomic_DNA"/>
</dbReference>
<gene>
    <name evidence="1" type="ORF">LOY88_004454</name>
</gene>
<protein>
    <submittedName>
        <fullName evidence="1">Uncharacterized protein</fullName>
    </submittedName>
</protein>
<accession>A0ACB8UTH2</accession>